<dbReference type="EMBL" id="KV425959">
    <property type="protein sequence ID" value="KZV95323.1"/>
    <property type="molecule type" value="Genomic_DNA"/>
</dbReference>
<feature type="non-terminal residue" evidence="2">
    <location>
        <position position="244"/>
    </location>
</feature>
<evidence type="ECO:0000313" key="3">
    <source>
        <dbReference type="Proteomes" id="UP000077266"/>
    </source>
</evidence>
<dbReference type="InParanoid" id="A0A165JTU4"/>
<protein>
    <submittedName>
        <fullName evidence="2">Uncharacterized protein</fullName>
    </submittedName>
</protein>
<keyword evidence="3" id="KW-1185">Reference proteome</keyword>
<accession>A0A165JTU4</accession>
<reference evidence="2 3" key="1">
    <citation type="journal article" date="2016" name="Mol. Biol. Evol.">
        <title>Comparative Genomics of Early-Diverging Mushroom-Forming Fungi Provides Insights into the Origins of Lignocellulose Decay Capabilities.</title>
        <authorList>
            <person name="Nagy L.G."/>
            <person name="Riley R."/>
            <person name="Tritt A."/>
            <person name="Adam C."/>
            <person name="Daum C."/>
            <person name="Floudas D."/>
            <person name="Sun H."/>
            <person name="Yadav J.S."/>
            <person name="Pangilinan J."/>
            <person name="Larsson K.H."/>
            <person name="Matsuura K."/>
            <person name="Barry K."/>
            <person name="Labutti K."/>
            <person name="Kuo R."/>
            <person name="Ohm R.A."/>
            <person name="Bhattacharya S.S."/>
            <person name="Shirouzu T."/>
            <person name="Yoshinaga Y."/>
            <person name="Martin F.M."/>
            <person name="Grigoriev I.V."/>
            <person name="Hibbett D.S."/>
        </authorList>
    </citation>
    <scope>NUCLEOTIDE SEQUENCE [LARGE SCALE GENOMIC DNA]</scope>
    <source>
        <strain evidence="2 3">HHB12029</strain>
    </source>
</reference>
<feature type="region of interest" description="Disordered" evidence="1">
    <location>
        <begin position="15"/>
        <end position="35"/>
    </location>
</feature>
<dbReference type="Proteomes" id="UP000077266">
    <property type="component" value="Unassembled WGS sequence"/>
</dbReference>
<organism evidence="2 3">
    <name type="scientific">Exidia glandulosa HHB12029</name>
    <dbReference type="NCBI Taxonomy" id="1314781"/>
    <lineage>
        <taxon>Eukaryota</taxon>
        <taxon>Fungi</taxon>
        <taxon>Dikarya</taxon>
        <taxon>Basidiomycota</taxon>
        <taxon>Agaricomycotina</taxon>
        <taxon>Agaricomycetes</taxon>
        <taxon>Auriculariales</taxon>
        <taxon>Exidiaceae</taxon>
        <taxon>Exidia</taxon>
    </lineage>
</organism>
<name>A0A165JTU4_EXIGL</name>
<evidence type="ECO:0000313" key="2">
    <source>
        <dbReference type="EMBL" id="KZV95323.1"/>
    </source>
</evidence>
<sequence>MAITAVDRVAAHLTQSASTIKRRREPEEERSSKRPRWARGLLWDEPDCTEYLVGPAIQATISAYPLPRPPASEYDNTEAVHTIQSHPDLFKIVTPINPERFLDILRNHPNQAYVKSVYLGLKEGFWPLADTQSSGAPSTADYSGNTHWSDDKLRFYEETRDEEVAENRWSRNFAYSYPEYGNFGPDLLPGMYSSPVFAVPKPHSAKFRMVVDHSAGEHSLNSFISRYGVATKLDNVQHLGHFLR</sequence>
<dbReference type="AlphaFoldDB" id="A0A165JTU4"/>
<proteinExistence type="predicted"/>
<evidence type="ECO:0000256" key="1">
    <source>
        <dbReference type="SAM" id="MobiDB-lite"/>
    </source>
</evidence>
<dbReference type="OrthoDB" id="3254233at2759"/>
<gene>
    <name evidence="2" type="ORF">EXIGLDRAFT_610737</name>
</gene>